<dbReference type="PANTHER" id="PTHR46093:SF18">
    <property type="entry name" value="FIBRONECTIN TYPE-III DOMAIN-CONTAINING PROTEIN"/>
    <property type="match status" value="1"/>
</dbReference>
<feature type="domain" description="BTB" evidence="3">
    <location>
        <begin position="606"/>
        <end position="669"/>
    </location>
</feature>
<dbReference type="Pfam" id="PF00651">
    <property type="entry name" value="BTB"/>
    <property type="match status" value="1"/>
</dbReference>
<gene>
    <name evidence="4" type="ORF">PCOS0759_LOCUS3376</name>
</gene>
<evidence type="ECO:0000256" key="1">
    <source>
        <dbReference type="ARBA" id="ARBA00022441"/>
    </source>
</evidence>
<dbReference type="InterPro" id="IPR015915">
    <property type="entry name" value="Kelch-typ_b-propeller"/>
</dbReference>
<dbReference type="SUPFAM" id="SSF54695">
    <property type="entry name" value="POZ domain"/>
    <property type="match status" value="2"/>
</dbReference>
<dbReference type="PROSITE" id="PS50097">
    <property type="entry name" value="BTB"/>
    <property type="match status" value="2"/>
</dbReference>
<evidence type="ECO:0000313" key="4">
    <source>
        <dbReference type="EMBL" id="CAD9080136.1"/>
    </source>
</evidence>
<evidence type="ECO:0000259" key="3">
    <source>
        <dbReference type="PROSITE" id="PS50097"/>
    </source>
</evidence>
<sequence>MSVVFSSIINTSSLSTSKSPKNAKNTSIQPPSLIQHNILFWNNCIYVMNGKIAKNLTKGGSGKTSNGSQDSSAIHLSNVDAKTFLSGVPLEDKVYKIDLGKKQDKSPSWILAGTENLKHPEPRFGASAVCRKDSFVVFGGVSAKGELLNDLWEFNCKSETWNQLTASSGIIGARAFHCAAYIASQDALLILFGRLKNGLSGDIYRFSFKTEAWELLNTHGKIPSERELAAVTLSDNGQHLYAFGGKSTKGKHDDFFRLNLHTFSWEEINTSLVGAPANICDDQSVVPSPPKMQAHVMFFDRGHVLVHGGSYASHFIYDFSVHDAVWRKIPVRGHSLYGREYHSLVQANTAGKFIVLGGFREDITQPKDGQRIQVPKKLECVQTFHFKHQDNLSKHVTFNAMRKSGQMIDLKFLVGKDKSFHCHQLLVQRSPYLSHLIEEAARKQDAKVVTISLPDVSPLVFHDFLTWIYENNLPQIHSIIDLCKLAREYGIYDLVVHCARQFHDKINFKNIIHLFIEVENKQEHTLRLLCQAYIYDHYTKILADTSNVQMLSQVPNLLQEVMLLSRDKRPAEMAEKFPELKNVPQDSFKMFDTYLHSLWNGKRANADLKLVARDSKSFLVHGALLAAQSKVFLDELTTLSRTVMKINADGVILEKIIEFLYKGSIGEGNSVSIELLKDIAVIAHQWVPSVEDWAIEIMLDCVNKDTATTLLSVCRQLRALENIEVLKQVCKQEIANKFTVEELAEIIANLLA</sequence>
<dbReference type="EMBL" id="HBGD01004097">
    <property type="protein sequence ID" value="CAD9080136.1"/>
    <property type="molecule type" value="Transcribed_RNA"/>
</dbReference>
<dbReference type="Gene3D" id="3.30.710.10">
    <property type="entry name" value="Potassium Channel Kv1.1, Chain A"/>
    <property type="match status" value="2"/>
</dbReference>
<keyword evidence="2" id="KW-0677">Repeat</keyword>
<dbReference type="SUPFAM" id="SSF117281">
    <property type="entry name" value="Kelch motif"/>
    <property type="match status" value="1"/>
</dbReference>
<dbReference type="Pfam" id="PF24681">
    <property type="entry name" value="Kelch_KLHDC2_KLHL20_DRC7"/>
    <property type="match status" value="1"/>
</dbReference>
<evidence type="ECO:0000256" key="2">
    <source>
        <dbReference type="ARBA" id="ARBA00022737"/>
    </source>
</evidence>
<dbReference type="SMART" id="SM00225">
    <property type="entry name" value="BTB"/>
    <property type="match status" value="2"/>
</dbReference>
<proteinExistence type="predicted"/>
<organism evidence="4">
    <name type="scientific">Percolomonas cosmopolitus</name>
    <dbReference type="NCBI Taxonomy" id="63605"/>
    <lineage>
        <taxon>Eukaryota</taxon>
        <taxon>Discoba</taxon>
        <taxon>Heterolobosea</taxon>
        <taxon>Tetramitia</taxon>
        <taxon>Eutetramitia</taxon>
        <taxon>Percolomonadidae</taxon>
        <taxon>Percolomonas</taxon>
    </lineage>
</organism>
<keyword evidence="1" id="KW-0880">Kelch repeat</keyword>
<dbReference type="CDD" id="cd18186">
    <property type="entry name" value="BTB_POZ_ZBTB_KLHL-like"/>
    <property type="match status" value="2"/>
</dbReference>
<dbReference type="InterPro" id="IPR011333">
    <property type="entry name" value="SKP1/BTB/POZ_sf"/>
</dbReference>
<accession>A0A7S1KNX1</accession>
<dbReference type="InterPro" id="IPR000210">
    <property type="entry name" value="BTB/POZ_dom"/>
</dbReference>
<dbReference type="Gene3D" id="2.120.10.80">
    <property type="entry name" value="Kelch-type beta propeller"/>
    <property type="match status" value="2"/>
</dbReference>
<protein>
    <recommendedName>
        <fullName evidence="3">BTB domain-containing protein</fullName>
    </recommendedName>
</protein>
<dbReference type="AlphaFoldDB" id="A0A7S1KNX1"/>
<reference evidence="4" key="1">
    <citation type="submission" date="2021-01" db="EMBL/GenBank/DDBJ databases">
        <authorList>
            <person name="Corre E."/>
            <person name="Pelletier E."/>
            <person name="Niang G."/>
            <person name="Scheremetjew M."/>
            <person name="Finn R."/>
            <person name="Kale V."/>
            <person name="Holt S."/>
            <person name="Cochrane G."/>
            <person name="Meng A."/>
            <person name="Brown T."/>
            <person name="Cohen L."/>
        </authorList>
    </citation>
    <scope>NUCLEOTIDE SEQUENCE</scope>
    <source>
        <strain evidence="4">WS</strain>
    </source>
</reference>
<dbReference type="PANTHER" id="PTHR46093">
    <property type="entry name" value="ACYL-COA-BINDING DOMAIN-CONTAINING PROTEIN 5"/>
    <property type="match status" value="1"/>
</dbReference>
<feature type="domain" description="BTB" evidence="3">
    <location>
        <begin position="408"/>
        <end position="477"/>
    </location>
</feature>
<name>A0A7S1KNX1_9EUKA</name>